<evidence type="ECO:0000313" key="3">
    <source>
        <dbReference type="WBParaSite" id="TMUE_3000011333.1"/>
    </source>
</evidence>
<evidence type="ECO:0000313" key="2">
    <source>
        <dbReference type="Proteomes" id="UP000046395"/>
    </source>
</evidence>
<organism evidence="2 3">
    <name type="scientific">Trichuris muris</name>
    <name type="common">Mouse whipworm</name>
    <dbReference type="NCBI Taxonomy" id="70415"/>
    <lineage>
        <taxon>Eukaryota</taxon>
        <taxon>Metazoa</taxon>
        <taxon>Ecdysozoa</taxon>
        <taxon>Nematoda</taxon>
        <taxon>Enoplea</taxon>
        <taxon>Dorylaimia</taxon>
        <taxon>Trichinellida</taxon>
        <taxon>Trichuridae</taxon>
        <taxon>Trichuris</taxon>
    </lineage>
</organism>
<protein>
    <submittedName>
        <fullName evidence="3 4">Reverse transcriptase domain-containing protein</fullName>
    </submittedName>
</protein>
<dbReference type="InterPro" id="IPR000477">
    <property type="entry name" value="RT_dom"/>
</dbReference>
<feature type="domain" description="Reverse transcriptase" evidence="1">
    <location>
        <begin position="1"/>
        <end position="187"/>
    </location>
</feature>
<dbReference type="PROSITE" id="PS50878">
    <property type="entry name" value="RT_POL"/>
    <property type="match status" value="1"/>
</dbReference>
<sequence length="229" mass="26352">MKLFPNDALVSCDVKDLFTGIPTQHSISILRNLLDRDAQLPQRTRLKALHISKLVSLCLLEGSYFKFGVFQTKNGAPMESPFSPVIVEIFMEHFEEKAFQDLGNTISLKFFKRYVEGIFAIINEGKEELFLNHLNSLSPNKIKLTMEKEVDKELPFLDVLVIRTDDVPKPTIYRKPTNSERYLHFASLHPLSTKRGIVKRMVDRAVSVRDKEFPPKENEHIKNTLHDNG</sequence>
<dbReference type="PANTHER" id="PTHR21301:SF10">
    <property type="entry name" value="REVERSE TRANSCRIPTASE DOMAIN-CONTAINING PROTEIN"/>
    <property type="match status" value="1"/>
</dbReference>
<dbReference type="WBParaSite" id="TMUE_3000011333.2">
    <property type="protein sequence ID" value="TMUE_3000011333.2"/>
    <property type="gene ID" value="WBGene00292185"/>
</dbReference>
<dbReference type="AlphaFoldDB" id="A0A5S6QW37"/>
<reference evidence="2" key="2">
    <citation type="submission" date="2014-03" db="EMBL/GenBank/DDBJ databases">
        <title>The whipworm genome and dual-species transcriptomics of an intimate host-pathogen interaction.</title>
        <authorList>
            <person name="Foth B.J."/>
            <person name="Tsai I.J."/>
            <person name="Reid A.J."/>
            <person name="Bancroft A.J."/>
            <person name="Nichol S."/>
            <person name="Tracey A."/>
            <person name="Holroyd N."/>
            <person name="Cotton J.A."/>
            <person name="Stanley E.J."/>
            <person name="Zarowiecki M."/>
            <person name="Liu J.Z."/>
            <person name="Huckvale T."/>
            <person name="Cooper P.J."/>
            <person name="Grencis R.K."/>
            <person name="Berriman M."/>
        </authorList>
    </citation>
    <scope>NUCLEOTIDE SEQUENCE [LARGE SCALE GENOMIC DNA]</scope>
    <source>
        <strain evidence="2">Edinburgh</strain>
    </source>
</reference>
<keyword evidence="2" id="KW-1185">Reference proteome</keyword>
<proteinExistence type="predicted"/>
<evidence type="ECO:0000313" key="4">
    <source>
        <dbReference type="WBParaSite" id="TMUE_3000011333.2"/>
    </source>
</evidence>
<name>A0A5S6QW37_TRIMR</name>
<dbReference type="PANTHER" id="PTHR21301">
    <property type="entry name" value="REVERSE TRANSCRIPTASE"/>
    <property type="match status" value="1"/>
</dbReference>
<accession>A0A5S6QW37</accession>
<dbReference type="STRING" id="70415.A0A5S6QW37"/>
<reference evidence="3" key="3">
    <citation type="submission" date="2019-12" db="UniProtKB">
        <authorList>
            <consortium name="WormBaseParasite"/>
        </authorList>
    </citation>
    <scope>IDENTIFICATION</scope>
</reference>
<evidence type="ECO:0000259" key="1">
    <source>
        <dbReference type="PROSITE" id="PS50878"/>
    </source>
</evidence>
<dbReference type="WBParaSite" id="TMUE_3000011333.1">
    <property type="protein sequence ID" value="TMUE_3000011333.1"/>
    <property type="gene ID" value="WBGene00292185"/>
</dbReference>
<dbReference type="InterPro" id="IPR058912">
    <property type="entry name" value="HTH_animal"/>
</dbReference>
<dbReference type="Pfam" id="PF26215">
    <property type="entry name" value="HTH_animal"/>
    <property type="match status" value="1"/>
</dbReference>
<dbReference type="Proteomes" id="UP000046395">
    <property type="component" value="Unassembled WGS sequence"/>
</dbReference>
<dbReference type="WBParaSite" id="TMUE_3000011333.3">
    <property type="protein sequence ID" value="TMUE_3000011333.3"/>
    <property type="gene ID" value="WBGene00292185"/>
</dbReference>
<reference evidence="2" key="1">
    <citation type="submission" date="2013-11" db="EMBL/GenBank/DDBJ databases">
        <authorList>
            <person name="Aslett M."/>
        </authorList>
    </citation>
    <scope>NUCLEOTIDE SEQUENCE [LARGE SCALE GENOMIC DNA]</scope>
    <source>
        <strain evidence="2">Edinburgh</strain>
    </source>
</reference>